<keyword evidence="4 6" id="KW-0472">Membrane</keyword>
<organism evidence="7 8">
    <name type="scientific">Cryomyces minteri</name>
    <dbReference type="NCBI Taxonomy" id="331657"/>
    <lineage>
        <taxon>Eukaryota</taxon>
        <taxon>Fungi</taxon>
        <taxon>Dikarya</taxon>
        <taxon>Ascomycota</taxon>
        <taxon>Pezizomycotina</taxon>
        <taxon>Dothideomycetes</taxon>
        <taxon>Dothideomycetes incertae sedis</taxon>
        <taxon>Cryomyces</taxon>
    </lineage>
</organism>
<keyword evidence="2 6" id="KW-0812">Transmembrane</keyword>
<feature type="transmembrane region" description="Helical" evidence="6">
    <location>
        <begin position="232"/>
        <end position="253"/>
    </location>
</feature>
<comment type="subcellular location">
    <subcellularLocation>
        <location evidence="1">Membrane</location>
        <topology evidence="1">Multi-pass membrane protein</topology>
    </subcellularLocation>
</comment>
<dbReference type="STRING" id="331657.A0A4U0V2Y3"/>
<feature type="transmembrane region" description="Helical" evidence="6">
    <location>
        <begin position="297"/>
        <end position="316"/>
    </location>
</feature>
<feature type="compositionally biased region" description="Polar residues" evidence="5">
    <location>
        <begin position="1"/>
        <end position="18"/>
    </location>
</feature>
<gene>
    <name evidence="7" type="ORF">B0A49_13131</name>
</gene>
<feature type="transmembrane region" description="Helical" evidence="6">
    <location>
        <begin position="186"/>
        <end position="211"/>
    </location>
</feature>
<sequence>MDPTHGNQAKVQTTSVQPVTPGVDPESIRIGRTVDHTGFLILGLSLGGNIYSWSHPIVIISLIAACIMGALLILVEKRAALPVLPLAVLSTRPRANIIFSNFFSTIGINTILFNAPLYFQAVKLDSASMSGFRLAAPSLALTVCGVSSGFIMTWSGRMKSLLVLGAFSMLAGSICLFSMWSTIPTWLATVFLIPTSVGQGLTFPASSIAVLATSTQEEQAVTTSILTLWRSIGVVLGVAISSLIVQNGLVAYLDQLVTGPDKAEIILRVRKTVHAIVELSPKHQAEVIDAYEQALRLAFGSAIVMFVIVVALLVPIKLPRLGKR</sequence>
<feature type="transmembrane region" description="Helical" evidence="6">
    <location>
        <begin position="96"/>
        <end position="119"/>
    </location>
</feature>
<dbReference type="AlphaFoldDB" id="A0A4U0V2Y3"/>
<evidence type="ECO:0008006" key="9">
    <source>
        <dbReference type="Google" id="ProtNLM"/>
    </source>
</evidence>
<evidence type="ECO:0000256" key="6">
    <source>
        <dbReference type="SAM" id="Phobius"/>
    </source>
</evidence>
<feature type="region of interest" description="Disordered" evidence="5">
    <location>
        <begin position="1"/>
        <end position="23"/>
    </location>
</feature>
<protein>
    <recommendedName>
        <fullName evidence="9">Major facilitator superfamily (MFS) profile domain-containing protein</fullName>
    </recommendedName>
</protein>
<evidence type="ECO:0000256" key="4">
    <source>
        <dbReference type="ARBA" id="ARBA00023136"/>
    </source>
</evidence>
<keyword evidence="3 6" id="KW-1133">Transmembrane helix</keyword>
<dbReference type="Gene3D" id="1.20.1250.20">
    <property type="entry name" value="MFS general substrate transporter like domains"/>
    <property type="match status" value="1"/>
</dbReference>
<name>A0A4U0V2Y3_9PEZI</name>
<evidence type="ECO:0000256" key="2">
    <source>
        <dbReference type="ARBA" id="ARBA00022692"/>
    </source>
</evidence>
<dbReference type="InterPro" id="IPR011701">
    <property type="entry name" value="MFS"/>
</dbReference>
<dbReference type="OrthoDB" id="419537at2759"/>
<evidence type="ECO:0000256" key="1">
    <source>
        <dbReference type="ARBA" id="ARBA00004141"/>
    </source>
</evidence>
<dbReference type="EMBL" id="NAJN01003174">
    <property type="protein sequence ID" value="TKA42743.1"/>
    <property type="molecule type" value="Genomic_DNA"/>
</dbReference>
<accession>A0A4U0V2Y3</accession>
<dbReference type="SUPFAM" id="SSF103473">
    <property type="entry name" value="MFS general substrate transporter"/>
    <property type="match status" value="1"/>
</dbReference>
<evidence type="ECO:0000256" key="5">
    <source>
        <dbReference type="SAM" id="MobiDB-lite"/>
    </source>
</evidence>
<feature type="transmembrane region" description="Helical" evidence="6">
    <location>
        <begin position="131"/>
        <end position="154"/>
    </location>
</feature>
<evidence type="ECO:0000313" key="7">
    <source>
        <dbReference type="EMBL" id="TKA42743.1"/>
    </source>
</evidence>
<dbReference type="Proteomes" id="UP000308768">
    <property type="component" value="Unassembled WGS sequence"/>
</dbReference>
<dbReference type="PANTHER" id="PTHR23501">
    <property type="entry name" value="MAJOR FACILITATOR SUPERFAMILY"/>
    <property type="match status" value="1"/>
</dbReference>
<dbReference type="PANTHER" id="PTHR23501:SF67">
    <property type="entry name" value="MFS MULTIDRUG EFFLUX TRANSPORTER (EUROFUNG)"/>
    <property type="match status" value="1"/>
</dbReference>
<keyword evidence="8" id="KW-1185">Reference proteome</keyword>
<dbReference type="Pfam" id="PF07690">
    <property type="entry name" value="MFS_1"/>
    <property type="match status" value="1"/>
</dbReference>
<evidence type="ECO:0000256" key="3">
    <source>
        <dbReference type="ARBA" id="ARBA00022989"/>
    </source>
</evidence>
<comment type="caution">
    <text evidence="7">The sequence shown here is derived from an EMBL/GenBank/DDBJ whole genome shotgun (WGS) entry which is preliminary data.</text>
</comment>
<dbReference type="GO" id="GO:0015174">
    <property type="term" value="F:basic amino acid transmembrane transporter activity"/>
    <property type="evidence" value="ECO:0007669"/>
    <property type="project" value="TreeGrafter"/>
</dbReference>
<dbReference type="InterPro" id="IPR036259">
    <property type="entry name" value="MFS_trans_sf"/>
</dbReference>
<proteinExistence type="predicted"/>
<reference evidence="7 8" key="1">
    <citation type="submission" date="2017-03" db="EMBL/GenBank/DDBJ databases">
        <title>Genomes of endolithic fungi from Antarctica.</title>
        <authorList>
            <person name="Coleine C."/>
            <person name="Masonjones S."/>
            <person name="Stajich J.E."/>
        </authorList>
    </citation>
    <scope>NUCLEOTIDE SEQUENCE [LARGE SCALE GENOMIC DNA]</scope>
    <source>
        <strain evidence="7 8">CCFEE 5187</strain>
    </source>
</reference>
<feature type="transmembrane region" description="Helical" evidence="6">
    <location>
        <begin position="53"/>
        <end position="75"/>
    </location>
</feature>
<feature type="transmembrane region" description="Helical" evidence="6">
    <location>
        <begin position="161"/>
        <end position="180"/>
    </location>
</feature>
<dbReference type="GO" id="GO:0000329">
    <property type="term" value="C:fungal-type vacuole membrane"/>
    <property type="evidence" value="ECO:0007669"/>
    <property type="project" value="TreeGrafter"/>
</dbReference>
<evidence type="ECO:0000313" key="8">
    <source>
        <dbReference type="Proteomes" id="UP000308768"/>
    </source>
</evidence>